<gene>
    <name evidence="2" type="ORF">MCOS_LOCUS8885</name>
</gene>
<evidence type="ECO:0000256" key="1">
    <source>
        <dbReference type="SAM" id="MobiDB-lite"/>
    </source>
</evidence>
<sequence length="86" mass="9207">MHSVRPSPPSPLSARTHGIADLLVAPCESIVTPHPPPPNSRCSCVLTSDSDGDNDIDDNDDDDNAITDCALLFILMYSHVFCLDGD</sequence>
<evidence type="ECO:0000313" key="3">
    <source>
        <dbReference type="Proteomes" id="UP000267029"/>
    </source>
</evidence>
<feature type="region of interest" description="Disordered" evidence="1">
    <location>
        <begin position="30"/>
        <end position="59"/>
    </location>
</feature>
<reference evidence="4" key="1">
    <citation type="submission" date="2017-02" db="UniProtKB">
        <authorList>
            <consortium name="WormBaseParasite"/>
        </authorList>
    </citation>
    <scope>IDENTIFICATION</scope>
</reference>
<name>A0A0R3UMB8_MESCO</name>
<feature type="compositionally biased region" description="Acidic residues" evidence="1">
    <location>
        <begin position="50"/>
        <end position="59"/>
    </location>
</feature>
<dbReference type="EMBL" id="UXSR01005590">
    <property type="protein sequence ID" value="VDD82882.1"/>
    <property type="molecule type" value="Genomic_DNA"/>
</dbReference>
<organism evidence="4">
    <name type="scientific">Mesocestoides corti</name>
    <name type="common">Flatworm</name>
    <dbReference type="NCBI Taxonomy" id="53468"/>
    <lineage>
        <taxon>Eukaryota</taxon>
        <taxon>Metazoa</taxon>
        <taxon>Spiralia</taxon>
        <taxon>Lophotrochozoa</taxon>
        <taxon>Platyhelminthes</taxon>
        <taxon>Cestoda</taxon>
        <taxon>Eucestoda</taxon>
        <taxon>Cyclophyllidea</taxon>
        <taxon>Mesocestoididae</taxon>
        <taxon>Mesocestoides</taxon>
    </lineage>
</organism>
<evidence type="ECO:0000313" key="4">
    <source>
        <dbReference type="WBParaSite" id="MCOS_0000888401-mRNA-1"/>
    </source>
</evidence>
<proteinExistence type="predicted"/>
<evidence type="ECO:0000313" key="2">
    <source>
        <dbReference type="EMBL" id="VDD82882.1"/>
    </source>
</evidence>
<reference evidence="2 3" key="2">
    <citation type="submission" date="2018-10" db="EMBL/GenBank/DDBJ databases">
        <authorList>
            <consortium name="Pathogen Informatics"/>
        </authorList>
    </citation>
    <scope>NUCLEOTIDE SEQUENCE [LARGE SCALE GENOMIC DNA]</scope>
</reference>
<dbReference type="WBParaSite" id="MCOS_0000888401-mRNA-1">
    <property type="protein sequence ID" value="MCOS_0000888401-mRNA-1"/>
    <property type="gene ID" value="MCOS_0000888401"/>
</dbReference>
<accession>A0A0R3UMB8</accession>
<protein>
    <submittedName>
        <fullName evidence="2 4">Uncharacterized protein</fullName>
    </submittedName>
</protein>
<keyword evidence="3" id="KW-1185">Reference proteome</keyword>
<dbReference type="Proteomes" id="UP000267029">
    <property type="component" value="Unassembled WGS sequence"/>
</dbReference>
<dbReference type="AlphaFoldDB" id="A0A0R3UMB8"/>